<keyword evidence="3" id="KW-0732">Signal</keyword>
<proteinExistence type="predicted"/>
<dbReference type="GeneID" id="113111210"/>
<reference evidence="5" key="1">
    <citation type="submission" date="2025-08" db="UniProtKB">
        <authorList>
            <consortium name="RefSeq"/>
        </authorList>
    </citation>
    <scope>IDENTIFICATION</scope>
    <source>
        <strain evidence="5">Wakin</strain>
        <tissue evidence="5">Muscle</tissue>
    </source>
</reference>
<evidence type="ECO:0000256" key="2">
    <source>
        <dbReference type="SAM" id="Phobius"/>
    </source>
</evidence>
<feature type="region of interest" description="Disordered" evidence="1">
    <location>
        <begin position="164"/>
        <end position="189"/>
    </location>
</feature>
<dbReference type="KEGG" id="caua:113111210"/>
<dbReference type="RefSeq" id="XP_026131555.1">
    <property type="nucleotide sequence ID" value="XM_026275770.1"/>
</dbReference>
<accession>A0A6P6QH84</accession>
<evidence type="ECO:0000256" key="1">
    <source>
        <dbReference type="SAM" id="MobiDB-lite"/>
    </source>
</evidence>
<feature type="compositionally biased region" description="Low complexity" evidence="1">
    <location>
        <begin position="98"/>
        <end position="122"/>
    </location>
</feature>
<dbReference type="AlphaFoldDB" id="A0A6P6QH84"/>
<feature type="signal peptide" evidence="3">
    <location>
        <begin position="1"/>
        <end position="21"/>
    </location>
</feature>
<evidence type="ECO:0000313" key="4">
    <source>
        <dbReference type="Proteomes" id="UP000515129"/>
    </source>
</evidence>
<keyword evidence="2" id="KW-1133">Transmembrane helix</keyword>
<dbReference type="OrthoDB" id="8905082at2759"/>
<evidence type="ECO:0000256" key="3">
    <source>
        <dbReference type="SAM" id="SignalP"/>
    </source>
</evidence>
<feature type="compositionally biased region" description="Low complexity" evidence="1">
    <location>
        <begin position="176"/>
        <end position="189"/>
    </location>
</feature>
<keyword evidence="2" id="KW-0812">Transmembrane</keyword>
<feature type="region of interest" description="Disordered" evidence="1">
    <location>
        <begin position="98"/>
        <end position="131"/>
    </location>
</feature>
<feature type="chain" id="PRO_5027669708" evidence="3">
    <location>
        <begin position="22"/>
        <end position="202"/>
    </location>
</feature>
<keyword evidence="4" id="KW-1185">Reference proteome</keyword>
<evidence type="ECO:0000313" key="5">
    <source>
        <dbReference type="RefSeq" id="XP_026131555.1"/>
    </source>
</evidence>
<sequence length="202" mass="22290">MWIIHPLFLITLYMFLFSVLADNNNKNAGSTPCEYLQPLMYGIICFLAVIILILLILLFKMFIAMQRAIKRVTIHTTSDTRESTALCQNNELCVSPTSGDGAANSSSSTSSGTPDGSLSDLSTTSQRYTSLEDRRKTSDYINVSETTALGLKMVKDYANVKEAQQKRLKREGQINGDDGTTSLSSDDSGLNYSKVVFTKTEK</sequence>
<gene>
    <name evidence="5" type="primary">LOC113111210</name>
</gene>
<name>A0A6P6QH84_CARAU</name>
<dbReference type="Proteomes" id="UP000515129">
    <property type="component" value="Chromosome 11"/>
</dbReference>
<protein>
    <submittedName>
        <fullName evidence="5">Uncharacterized protein LOC113111210 isoform X1</fullName>
    </submittedName>
</protein>
<organism evidence="4 5">
    <name type="scientific">Carassius auratus</name>
    <name type="common">Goldfish</name>
    <dbReference type="NCBI Taxonomy" id="7957"/>
    <lineage>
        <taxon>Eukaryota</taxon>
        <taxon>Metazoa</taxon>
        <taxon>Chordata</taxon>
        <taxon>Craniata</taxon>
        <taxon>Vertebrata</taxon>
        <taxon>Euteleostomi</taxon>
        <taxon>Actinopterygii</taxon>
        <taxon>Neopterygii</taxon>
        <taxon>Teleostei</taxon>
        <taxon>Ostariophysi</taxon>
        <taxon>Cypriniformes</taxon>
        <taxon>Cyprinidae</taxon>
        <taxon>Cyprininae</taxon>
        <taxon>Carassius</taxon>
    </lineage>
</organism>
<feature type="transmembrane region" description="Helical" evidence="2">
    <location>
        <begin position="40"/>
        <end position="63"/>
    </location>
</feature>
<keyword evidence="2" id="KW-0472">Membrane</keyword>